<dbReference type="EMBL" id="FQUO01000029">
    <property type="protein sequence ID" value="SHG36885.1"/>
    <property type="molecule type" value="Genomic_DNA"/>
</dbReference>
<evidence type="ECO:0000313" key="2">
    <source>
        <dbReference type="EMBL" id="SHG36885.1"/>
    </source>
</evidence>
<dbReference type="STRING" id="1302690.BUE76_07440"/>
<feature type="transmembrane region" description="Helical" evidence="1">
    <location>
        <begin position="99"/>
        <end position="121"/>
    </location>
</feature>
<dbReference type="AlphaFoldDB" id="A0A1M5J955"/>
<sequence length="138" mass="15687">MIQRIQSVWLLLAAGLDAITFRLPFFSGDWIKDKFLAVIDLNATTTIWLTIVSIIVGALALANIFLFKNRSLQLKLCYLGIVLSLGLLAMYILEMQNFIGGTISIWALFYFPILLCFIFAARGIKKDERLIKSLDRLR</sequence>
<dbReference type="OrthoDB" id="594989at2"/>
<proteinExistence type="predicted"/>
<keyword evidence="3" id="KW-1185">Reference proteome</keyword>
<organism evidence="2 3">
    <name type="scientific">Cnuella takakiae</name>
    <dbReference type="NCBI Taxonomy" id="1302690"/>
    <lineage>
        <taxon>Bacteria</taxon>
        <taxon>Pseudomonadati</taxon>
        <taxon>Bacteroidota</taxon>
        <taxon>Chitinophagia</taxon>
        <taxon>Chitinophagales</taxon>
        <taxon>Chitinophagaceae</taxon>
        <taxon>Cnuella</taxon>
    </lineage>
</organism>
<name>A0A1M5J955_9BACT</name>
<feature type="transmembrane region" description="Helical" evidence="1">
    <location>
        <begin position="46"/>
        <end position="67"/>
    </location>
</feature>
<keyword evidence="1" id="KW-0812">Transmembrane</keyword>
<evidence type="ECO:0000313" key="3">
    <source>
        <dbReference type="Proteomes" id="UP000184368"/>
    </source>
</evidence>
<accession>A0A1M5J955</accession>
<dbReference type="RefSeq" id="WP_073048679.1">
    <property type="nucleotide sequence ID" value="NZ_FQUO01000029.1"/>
</dbReference>
<gene>
    <name evidence="2" type="ORF">SAMN05444008_12910</name>
</gene>
<keyword evidence="1" id="KW-1133">Transmembrane helix</keyword>
<dbReference type="InterPro" id="IPR025635">
    <property type="entry name" value="DUF4293"/>
</dbReference>
<dbReference type="Proteomes" id="UP000184368">
    <property type="component" value="Unassembled WGS sequence"/>
</dbReference>
<dbReference type="Pfam" id="PF14126">
    <property type="entry name" value="DUF4293"/>
    <property type="match status" value="1"/>
</dbReference>
<feature type="transmembrane region" description="Helical" evidence="1">
    <location>
        <begin position="76"/>
        <end position="93"/>
    </location>
</feature>
<evidence type="ECO:0000256" key="1">
    <source>
        <dbReference type="SAM" id="Phobius"/>
    </source>
</evidence>
<reference evidence="2 3" key="1">
    <citation type="submission" date="2016-11" db="EMBL/GenBank/DDBJ databases">
        <authorList>
            <person name="Jaros S."/>
            <person name="Januszkiewicz K."/>
            <person name="Wedrychowicz H."/>
        </authorList>
    </citation>
    <scope>NUCLEOTIDE SEQUENCE [LARGE SCALE GENOMIC DNA]</scope>
    <source>
        <strain evidence="2 3">DSM 26897</strain>
    </source>
</reference>
<keyword evidence="1" id="KW-0472">Membrane</keyword>
<protein>
    <recommendedName>
        <fullName evidence="4">DUF4293 domain-containing protein</fullName>
    </recommendedName>
</protein>
<evidence type="ECO:0008006" key="4">
    <source>
        <dbReference type="Google" id="ProtNLM"/>
    </source>
</evidence>